<dbReference type="GO" id="GO:0006887">
    <property type="term" value="P:exocytosis"/>
    <property type="evidence" value="ECO:0007669"/>
    <property type="project" value="TreeGrafter"/>
</dbReference>
<dbReference type="Pfam" id="PF05739">
    <property type="entry name" value="SNARE"/>
    <property type="match status" value="1"/>
</dbReference>
<feature type="domain" description="T-SNARE coiled-coil homology" evidence="9">
    <location>
        <begin position="226"/>
        <end position="288"/>
    </location>
</feature>
<dbReference type="Proteomes" id="UP001285441">
    <property type="component" value="Unassembled WGS sequence"/>
</dbReference>
<evidence type="ECO:0000256" key="6">
    <source>
        <dbReference type="SAM" id="Coils"/>
    </source>
</evidence>
<reference evidence="10" key="1">
    <citation type="journal article" date="2023" name="Mol. Phylogenet. Evol.">
        <title>Genome-scale phylogeny and comparative genomics of the fungal order Sordariales.</title>
        <authorList>
            <person name="Hensen N."/>
            <person name="Bonometti L."/>
            <person name="Westerberg I."/>
            <person name="Brannstrom I.O."/>
            <person name="Guillou S."/>
            <person name="Cros-Aarteil S."/>
            <person name="Calhoun S."/>
            <person name="Haridas S."/>
            <person name="Kuo A."/>
            <person name="Mondo S."/>
            <person name="Pangilinan J."/>
            <person name="Riley R."/>
            <person name="LaButti K."/>
            <person name="Andreopoulos B."/>
            <person name="Lipzen A."/>
            <person name="Chen C."/>
            <person name="Yan M."/>
            <person name="Daum C."/>
            <person name="Ng V."/>
            <person name="Clum A."/>
            <person name="Steindorff A."/>
            <person name="Ohm R.A."/>
            <person name="Martin F."/>
            <person name="Silar P."/>
            <person name="Natvig D.O."/>
            <person name="Lalanne C."/>
            <person name="Gautier V."/>
            <person name="Ament-Velasquez S.L."/>
            <person name="Kruys A."/>
            <person name="Hutchinson M.I."/>
            <person name="Powell A.J."/>
            <person name="Barry K."/>
            <person name="Miller A.N."/>
            <person name="Grigoriev I.V."/>
            <person name="Debuchy R."/>
            <person name="Gladieux P."/>
            <person name="Hiltunen Thoren M."/>
            <person name="Johannesson H."/>
        </authorList>
    </citation>
    <scope>NUCLEOTIDE SEQUENCE</scope>
    <source>
        <strain evidence="10">CBS 232.78</strain>
    </source>
</reference>
<dbReference type="PROSITE" id="PS50192">
    <property type="entry name" value="T_SNARE"/>
    <property type="match status" value="1"/>
</dbReference>
<evidence type="ECO:0000256" key="8">
    <source>
        <dbReference type="SAM" id="Phobius"/>
    </source>
</evidence>
<keyword evidence="6" id="KW-0175">Coiled coil</keyword>
<dbReference type="InterPro" id="IPR006011">
    <property type="entry name" value="Syntaxin_N"/>
</dbReference>
<evidence type="ECO:0000256" key="5">
    <source>
        <dbReference type="ARBA" id="ARBA00023136"/>
    </source>
</evidence>
<evidence type="ECO:0000259" key="9">
    <source>
        <dbReference type="PROSITE" id="PS50192"/>
    </source>
</evidence>
<keyword evidence="11" id="KW-1185">Reference proteome</keyword>
<dbReference type="Gene3D" id="1.20.58.70">
    <property type="match status" value="1"/>
</dbReference>
<comment type="similarity">
    <text evidence="2">Belongs to the syntaxin family.</text>
</comment>
<name>A0AAE0NBG6_9PEZI</name>
<gene>
    <name evidence="10" type="ORF">B0H63DRAFT_229975</name>
</gene>
<dbReference type="GO" id="GO:0000149">
    <property type="term" value="F:SNARE binding"/>
    <property type="evidence" value="ECO:0007669"/>
    <property type="project" value="TreeGrafter"/>
</dbReference>
<dbReference type="SMART" id="SM00397">
    <property type="entry name" value="t_SNARE"/>
    <property type="match status" value="1"/>
</dbReference>
<feature type="compositionally biased region" description="Polar residues" evidence="7">
    <location>
        <begin position="33"/>
        <end position="52"/>
    </location>
</feature>
<dbReference type="InterPro" id="IPR045242">
    <property type="entry name" value="Syntaxin"/>
</dbReference>
<comment type="caution">
    <text evidence="10">The sequence shown here is derived from an EMBL/GenBank/DDBJ whole genome shotgun (WGS) entry which is preliminary data.</text>
</comment>
<keyword evidence="4 8" id="KW-1133">Transmembrane helix</keyword>
<dbReference type="EMBL" id="JAULSW010000006">
    <property type="protein sequence ID" value="KAK3377907.1"/>
    <property type="molecule type" value="Genomic_DNA"/>
</dbReference>
<dbReference type="PANTHER" id="PTHR19957">
    <property type="entry name" value="SYNTAXIN"/>
    <property type="match status" value="1"/>
</dbReference>
<organism evidence="10 11">
    <name type="scientific">Podospora didyma</name>
    <dbReference type="NCBI Taxonomy" id="330526"/>
    <lineage>
        <taxon>Eukaryota</taxon>
        <taxon>Fungi</taxon>
        <taxon>Dikarya</taxon>
        <taxon>Ascomycota</taxon>
        <taxon>Pezizomycotina</taxon>
        <taxon>Sordariomycetes</taxon>
        <taxon>Sordariomycetidae</taxon>
        <taxon>Sordariales</taxon>
        <taxon>Podosporaceae</taxon>
        <taxon>Podospora</taxon>
    </lineage>
</organism>
<evidence type="ECO:0000313" key="11">
    <source>
        <dbReference type="Proteomes" id="UP001285441"/>
    </source>
</evidence>
<dbReference type="Pfam" id="PF00804">
    <property type="entry name" value="Syntaxin"/>
    <property type="match status" value="1"/>
</dbReference>
<feature type="compositionally biased region" description="Low complexity" evidence="7">
    <location>
        <begin position="53"/>
        <end position="64"/>
    </location>
</feature>
<comment type="subcellular location">
    <subcellularLocation>
        <location evidence="1">Membrane</location>
        <topology evidence="1">Single-pass type IV membrane protein</topology>
    </subcellularLocation>
</comment>
<dbReference type="GO" id="GO:0005886">
    <property type="term" value="C:plasma membrane"/>
    <property type="evidence" value="ECO:0007669"/>
    <property type="project" value="TreeGrafter"/>
</dbReference>
<keyword evidence="3 8" id="KW-0812">Transmembrane</keyword>
<dbReference type="GO" id="GO:0031201">
    <property type="term" value="C:SNARE complex"/>
    <property type="evidence" value="ECO:0007669"/>
    <property type="project" value="TreeGrafter"/>
</dbReference>
<evidence type="ECO:0000256" key="7">
    <source>
        <dbReference type="SAM" id="MobiDB-lite"/>
    </source>
</evidence>
<dbReference type="InterPro" id="IPR000727">
    <property type="entry name" value="T_SNARE_dom"/>
</dbReference>
<reference evidence="10" key="2">
    <citation type="submission" date="2023-06" db="EMBL/GenBank/DDBJ databases">
        <authorList>
            <consortium name="Lawrence Berkeley National Laboratory"/>
            <person name="Haridas S."/>
            <person name="Hensen N."/>
            <person name="Bonometti L."/>
            <person name="Westerberg I."/>
            <person name="Brannstrom I.O."/>
            <person name="Guillou S."/>
            <person name="Cros-Aarteil S."/>
            <person name="Calhoun S."/>
            <person name="Kuo A."/>
            <person name="Mondo S."/>
            <person name="Pangilinan J."/>
            <person name="Riley R."/>
            <person name="LaButti K."/>
            <person name="Andreopoulos B."/>
            <person name="Lipzen A."/>
            <person name="Chen C."/>
            <person name="Yanf M."/>
            <person name="Daum C."/>
            <person name="Ng V."/>
            <person name="Clum A."/>
            <person name="Steindorff A."/>
            <person name="Ohm R."/>
            <person name="Martin F."/>
            <person name="Silar P."/>
            <person name="Natvig D."/>
            <person name="Lalanne C."/>
            <person name="Gautier V."/>
            <person name="Ament-velasquez S.L."/>
            <person name="Kruys A."/>
            <person name="Hutchinson M.I."/>
            <person name="Powell A.J."/>
            <person name="Barry K."/>
            <person name="Miller A.N."/>
            <person name="Grigoriev I.V."/>
            <person name="Debuchy R."/>
            <person name="Gladieux P."/>
            <person name="Thoren M.H."/>
            <person name="Johannesson H."/>
        </authorList>
    </citation>
    <scope>NUCLEOTIDE SEQUENCE</scope>
    <source>
        <strain evidence="10">CBS 232.78</strain>
    </source>
</reference>
<dbReference type="GO" id="GO:0006906">
    <property type="term" value="P:vesicle fusion"/>
    <property type="evidence" value="ECO:0007669"/>
    <property type="project" value="TreeGrafter"/>
</dbReference>
<dbReference type="CDD" id="cd15849">
    <property type="entry name" value="SNARE_Sso1"/>
    <property type="match status" value="1"/>
</dbReference>
<dbReference type="AlphaFoldDB" id="A0AAE0NBG6"/>
<sequence>MSYNNNPYQQAPAAEQGYGSRQPHEMQPVYGQPYNSQPYSNEPYNSPSQQDYNTPNPQQPQSPNVLSTGDFLQRVSAIREDIQSLNASVEEIASLHQRALTSSDGQARSQLDALVAQTQIKNTSIQGQIKTLKSDAERTTDGSFGMKKRQFESLNNEYKEQIQRFLREEQEYRERYREQIARQYRIVNPAASEDEVRQAADADWGNEGVFQTALKSNRSGHASEVLRNVQARHTELLGIERSIRELLDLLNYLNQQILEQGQVIEAVAQKADETETHLDNANVQITKGVEHARRRRRLKWWCALVVFLIIVAIAVGVGVGVVVSKNAAKAATG</sequence>
<dbReference type="GO" id="GO:0048278">
    <property type="term" value="P:vesicle docking"/>
    <property type="evidence" value="ECO:0007669"/>
    <property type="project" value="TreeGrafter"/>
</dbReference>
<evidence type="ECO:0000256" key="3">
    <source>
        <dbReference type="ARBA" id="ARBA00022692"/>
    </source>
</evidence>
<dbReference type="SUPFAM" id="SSF47661">
    <property type="entry name" value="t-snare proteins"/>
    <property type="match status" value="1"/>
</dbReference>
<accession>A0AAE0NBG6</accession>
<evidence type="ECO:0000256" key="4">
    <source>
        <dbReference type="ARBA" id="ARBA00022989"/>
    </source>
</evidence>
<feature type="coiled-coil region" evidence="6">
    <location>
        <begin position="148"/>
        <end position="175"/>
    </location>
</feature>
<dbReference type="GO" id="GO:0005484">
    <property type="term" value="F:SNAP receptor activity"/>
    <property type="evidence" value="ECO:0007669"/>
    <property type="project" value="TreeGrafter"/>
</dbReference>
<dbReference type="GO" id="GO:0006886">
    <property type="term" value="P:intracellular protein transport"/>
    <property type="evidence" value="ECO:0007669"/>
    <property type="project" value="TreeGrafter"/>
</dbReference>
<feature type="transmembrane region" description="Helical" evidence="8">
    <location>
        <begin position="300"/>
        <end position="323"/>
    </location>
</feature>
<dbReference type="PANTHER" id="PTHR19957:SF307">
    <property type="entry name" value="PROTEIN SSO1-RELATED"/>
    <property type="match status" value="1"/>
</dbReference>
<feature type="region of interest" description="Disordered" evidence="7">
    <location>
        <begin position="1"/>
        <end position="67"/>
    </location>
</feature>
<dbReference type="SMART" id="SM00503">
    <property type="entry name" value="SynN"/>
    <property type="match status" value="1"/>
</dbReference>
<proteinExistence type="inferred from homology"/>
<dbReference type="InterPro" id="IPR010989">
    <property type="entry name" value="SNARE"/>
</dbReference>
<evidence type="ECO:0000313" key="10">
    <source>
        <dbReference type="EMBL" id="KAK3377907.1"/>
    </source>
</evidence>
<dbReference type="GO" id="GO:0012505">
    <property type="term" value="C:endomembrane system"/>
    <property type="evidence" value="ECO:0007669"/>
    <property type="project" value="TreeGrafter"/>
</dbReference>
<evidence type="ECO:0000256" key="2">
    <source>
        <dbReference type="ARBA" id="ARBA00009063"/>
    </source>
</evidence>
<evidence type="ECO:0000256" key="1">
    <source>
        <dbReference type="ARBA" id="ARBA00004211"/>
    </source>
</evidence>
<protein>
    <submittedName>
        <fullName evidence="10">t-SNARE</fullName>
    </submittedName>
</protein>
<keyword evidence="5 8" id="KW-0472">Membrane</keyword>